<dbReference type="Proteomes" id="UP000063308">
    <property type="component" value="Chromosome"/>
</dbReference>
<evidence type="ECO:0000313" key="2">
    <source>
        <dbReference type="Proteomes" id="UP000063308"/>
    </source>
</evidence>
<name>A0A0E4BJ94_9BRAD</name>
<proteinExistence type="predicted"/>
<sequence length="33" mass="3901">MFYRLRSRQVGLQRTLCDKLAGLRGLMVYEGLR</sequence>
<organism evidence="1 2">
    <name type="scientific">Bradyrhizobium diazoefficiens</name>
    <dbReference type="NCBI Taxonomy" id="1355477"/>
    <lineage>
        <taxon>Bacteria</taxon>
        <taxon>Pseudomonadati</taxon>
        <taxon>Pseudomonadota</taxon>
        <taxon>Alphaproteobacteria</taxon>
        <taxon>Hyphomicrobiales</taxon>
        <taxon>Nitrobacteraceae</taxon>
        <taxon>Bradyrhizobium</taxon>
    </lineage>
</organism>
<gene>
    <name evidence="1" type="ORF">NK6_295</name>
</gene>
<reference evidence="1 2" key="1">
    <citation type="submission" date="2014-11" db="EMBL/GenBank/DDBJ databases">
        <title>Symbiosis island explosion on the genome of extra-slow-growing strains of soybean bradyrhizobia with massive insertion sequences.</title>
        <authorList>
            <person name="Iida T."/>
            <person name="Minamisawa K."/>
        </authorList>
    </citation>
    <scope>NUCLEOTIDE SEQUENCE [LARGE SCALE GENOMIC DNA]</scope>
    <source>
        <strain evidence="1 2">NK6</strain>
    </source>
</reference>
<dbReference type="AlphaFoldDB" id="A0A0E4BJ94"/>
<evidence type="ECO:0000313" key="1">
    <source>
        <dbReference type="EMBL" id="BAR53483.1"/>
    </source>
</evidence>
<protein>
    <submittedName>
        <fullName evidence="1">Uncharacterized protein</fullName>
    </submittedName>
</protein>
<accession>A0A0E4BJ94</accession>
<dbReference type="EMBL" id="AP014685">
    <property type="protein sequence ID" value="BAR53483.1"/>
    <property type="molecule type" value="Genomic_DNA"/>
</dbReference>